<feature type="region of interest" description="Disordered" evidence="1">
    <location>
        <begin position="1"/>
        <end position="38"/>
    </location>
</feature>
<protein>
    <submittedName>
        <fullName evidence="2">Uncharacterized protein</fullName>
    </submittedName>
</protein>
<feature type="region of interest" description="Disordered" evidence="1">
    <location>
        <begin position="259"/>
        <end position="295"/>
    </location>
</feature>
<organism evidence="2">
    <name type="scientific">Phaffia rhodozyma</name>
    <name type="common">Yeast</name>
    <name type="synonym">Xanthophyllomyces dendrorhous</name>
    <dbReference type="NCBI Taxonomy" id="264483"/>
    <lineage>
        <taxon>Eukaryota</taxon>
        <taxon>Fungi</taxon>
        <taxon>Dikarya</taxon>
        <taxon>Basidiomycota</taxon>
        <taxon>Agaricomycotina</taxon>
        <taxon>Tremellomycetes</taxon>
        <taxon>Cystofilobasidiales</taxon>
        <taxon>Mrakiaceae</taxon>
        <taxon>Phaffia</taxon>
    </lineage>
</organism>
<evidence type="ECO:0000313" key="2">
    <source>
        <dbReference type="EMBL" id="CED82767.1"/>
    </source>
</evidence>
<dbReference type="AlphaFoldDB" id="A0A0F7SKU1"/>
<feature type="compositionally biased region" description="Low complexity" evidence="1">
    <location>
        <begin position="95"/>
        <end position="104"/>
    </location>
</feature>
<feature type="compositionally biased region" description="Low complexity" evidence="1">
    <location>
        <begin position="1"/>
        <end position="22"/>
    </location>
</feature>
<evidence type="ECO:0000256" key="1">
    <source>
        <dbReference type="SAM" id="MobiDB-lite"/>
    </source>
</evidence>
<dbReference type="EMBL" id="LN483142">
    <property type="protein sequence ID" value="CED82767.1"/>
    <property type="molecule type" value="Genomic_DNA"/>
</dbReference>
<feature type="region of interest" description="Disordered" evidence="1">
    <location>
        <begin position="95"/>
        <end position="135"/>
    </location>
</feature>
<sequence length="504" mass="55881">MAKGSAKSKAASLTKSLASTTLEPRKEPKPKTRLPVNELLGLLRQQERRSIDRSSLDQPFIPPSSALPLAVPSRLHQQTDVGLAVLPASVAPPVIQPAQAQPRRPAGPPPPRSWTERNQSSVRPARSSNKPKTRASFALSAEALTSFRSFTELVYPNLQVYYPPSFPVSESSSSASIEDRHKGQEIPRLVALCMARLSSKMSSSVIDRELVREELGLLPQHLRELLGWWIGTRAAQAGYPGLKDEGIEMLMWDLREWENSEDDDDDDDDDDGESSLLSSTSIDDENEKSWEDNHLGRPGYSGGWRTLYLPNSTVSLSMLKLLLRPLPTQPVTLTPVTSLCLSNLVNHSLPSLITVFPAHLRVLDLQGIKLFIPGGWGTEWELEGEEEAEKEGDGECARWGWWTVDRESRVINMLRKFASAVPLLQHLNISYTIPALKATHLASLPWTSSSSPCWSSLLVLRAHGLIPGDLSQCTSRGEARKDLMLRTVRQGMKGRKGDWVDVFV</sequence>
<feature type="compositionally biased region" description="Acidic residues" evidence="1">
    <location>
        <begin position="259"/>
        <end position="273"/>
    </location>
</feature>
<accession>A0A0F7SKU1</accession>
<name>A0A0F7SKU1_PHARH</name>
<feature type="compositionally biased region" description="Polar residues" evidence="1">
    <location>
        <begin position="116"/>
        <end position="130"/>
    </location>
</feature>
<reference evidence="2" key="1">
    <citation type="submission" date="2014-08" db="EMBL/GenBank/DDBJ databases">
        <authorList>
            <person name="Sharma Rahul"/>
            <person name="Thines Marco"/>
        </authorList>
    </citation>
    <scope>NUCLEOTIDE SEQUENCE</scope>
</reference>
<proteinExistence type="predicted"/>